<evidence type="ECO:0000256" key="10">
    <source>
        <dbReference type="ARBA" id="ARBA00073694"/>
    </source>
</evidence>
<dbReference type="CDD" id="cd00202">
    <property type="entry name" value="ZnF_GATA"/>
    <property type="match status" value="1"/>
</dbReference>
<evidence type="ECO:0000256" key="6">
    <source>
        <dbReference type="ARBA" id="ARBA00023015"/>
    </source>
</evidence>
<dbReference type="SUPFAM" id="SSF57716">
    <property type="entry name" value="Glucocorticoid receptor-like (DNA-binding domain)"/>
    <property type="match status" value="1"/>
</dbReference>
<evidence type="ECO:0000313" key="15">
    <source>
        <dbReference type="Proteomes" id="UP001044222"/>
    </source>
</evidence>
<dbReference type="PROSITE" id="PS00344">
    <property type="entry name" value="GATA_ZN_FINGER_1"/>
    <property type="match status" value="1"/>
</dbReference>
<feature type="region of interest" description="Disordered" evidence="12">
    <location>
        <begin position="282"/>
        <end position="319"/>
    </location>
</feature>
<feature type="region of interest" description="Disordered" evidence="12">
    <location>
        <begin position="1139"/>
        <end position="1158"/>
    </location>
</feature>
<feature type="compositionally biased region" description="Basic and acidic residues" evidence="12">
    <location>
        <begin position="392"/>
        <end position="413"/>
    </location>
</feature>
<evidence type="ECO:0000256" key="9">
    <source>
        <dbReference type="ARBA" id="ARBA00023242"/>
    </source>
</evidence>
<dbReference type="InterPro" id="IPR000679">
    <property type="entry name" value="Znf_GATA"/>
</dbReference>
<keyword evidence="2" id="KW-0479">Metal-binding</keyword>
<evidence type="ECO:0000256" key="12">
    <source>
        <dbReference type="SAM" id="MobiDB-lite"/>
    </source>
</evidence>
<feature type="region of interest" description="Disordered" evidence="12">
    <location>
        <begin position="387"/>
        <end position="414"/>
    </location>
</feature>
<keyword evidence="5" id="KW-0862">Zinc</keyword>
<dbReference type="GO" id="GO:0005634">
    <property type="term" value="C:nucleus"/>
    <property type="evidence" value="ECO:0007669"/>
    <property type="project" value="UniProtKB-SubCell"/>
</dbReference>
<sequence>MLALSSPAAGGVCDGPESPARSEPDEDEGRACSPARDPGEGRKGGDDEEGPLHSQGGAGVIVQGCPDDAAAAAEGDLSHSPSTQLATEPVGEASRARPKEPPHLPHLSRSREDGACLPNVDVDVDEGAQQPSSPKLQDFKCNICGYGYYGNDPTDLIKHFRKYHLGLHNRTRQDAELDTKILALHNMVQFSAQSHTKDLPRLHSHSVLTGVLQDMGSPRPLLLNGTYDVQVTLGGTLIGIGRKTPDCQGNTKYFRCKFCNFTYMGSSSGELEQHFLATHPNKMKSHLPSAHPEGKSPEKSDSKGNGLPRSGSDAGEAGRWADRVAVRAEDDTIAGYSVPIQGADSHGQNNVEGSQAGYYWCKYCSFSCEAPTALHLLEHYEKKHCQAGATDRTSREDSIRSDGDPPSKRKEALSKAVVADPETVVTSYNCQFCDFRYSMSHGPDVIVVAPLLRHYQQAHSIHKCTIKHCPFCPRGLCSPEKHLGEISYPFACRKSNCSHCALLLLELSSAGLPQAKVKHLCDQCSYSAADIDLLLLHYDSVHSAHGVLEIKPEEEPARLEAGVTPAKELSNRSCTKCDFVTEVEEEIYRHYRRVHGCCRCRHCSFTAADTAALLEHFNSAHCQDPLDSCSSPTNGCSVPSNISIKEETKGDLKLYSLVPPEARPAEVGVGVEGMKREALDEKEPLREKVWGEAAGVGGGGGVEQARGLLWVPKERAVDILRGSPLPYSQGTLGLLNAVAVSQEPHQQKTPMLRDSPGLVFGLGTDSKGFMQGAPPSGTEKASQMTQQYSTTTDSKSNKEESQSLLRRRRGSGVFCANCLTTKTSLWRKNANGGYVCNACGLYQKLHSTPRPLNIIKQNNGEQIIRRRTRKRLNPDSLPAEHVSSKQHRVSSEEQVNGSPLERRPDDPSPDAPPRGTELQPPLGKYEAYGPSGGKGHPSPHSTHAFLVNQTLEIHKRMPPLHTHKSPQDGGAEGNGIGAIVGVAAEGKSGSERGSPIEKYMRPSKQASYSPPGSPIEKYQYPFFSLPFIHNDLQSEADWLRFWTKYKMSVPGNPHYLSHTPGLPSPCQSFVPYPAFSLPPHFAPPGPENDIPLDLAIKHSKPVPTANGAIIKEKTPAAEQTLPTGEKEMAEQALVAPAPEETVAEVASPPPEKMEKGTQDELSSKCAHCSIVFLDEVMYALHMSCHGDSGPFQCSICLHACADKYDFTTHIQRGLHRPMSETNAKTPKE</sequence>
<keyword evidence="4 11" id="KW-0863">Zinc-finger</keyword>
<evidence type="ECO:0000256" key="7">
    <source>
        <dbReference type="ARBA" id="ARBA00023125"/>
    </source>
</evidence>
<feature type="compositionally biased region" description="Basic and acidic residues" evidence="12">
    <location>
        <begin position="292"/>
        <end position="302"/>
    </location>
</feature>
<keyword evidence="9" id="KW-0539">Nucleus</keyword>
<proteinExistence type="predicted"/>
<feature type="region of interest" description="Disordered" evidence="12">
    <location>
        <begin position="767"/>
        <end position="806"/>
    </location>
</feature>
<feature type="compositionally biased region" description="Polar residues" evidence="12">
    <location>
        <begin position="779"/>
        <end position="794"/>
    </location>
</feature>
<gene>
    <name evidence="14" type="ORF">ANANG_G00180430</name>
</gene>
<evidence type="ECO:0000256" key="1">
    <source>
        <dbReference type="ARBA" id="ARBA00004123"/>
    </source>
</evidence>
<dbReference type="InterPro" id="IPR028440">
    <property type="entry name" value="TRPS1"/>
</dbReference>
<dbReference type="PANTHER" id="PTHR47034">
    <property type="entry name" value="ZINC FINGER TRANSCRIPTION FACTOR TRPS1"/>
    <property type="match status" value="1"/>
</dbReference>
<evidence type="ECO:0000256" key="3">
    <source>
        <dbReference type="ARBA" id="ARBA00022737"/>
    </source>
</evidence>
<dbReference type="GO" id="GO:0008270">
    <property type="term" value="F:zinc ion binding"/>
    <property type="evidence" value="ECO:0007669"/>
    <property type="project" value="UniProtKB-KW"/>
</dbReference>
<feature type="domain" description="GATA-type" evidence="13">
    <location>
        <begin position="809"/>
        <end position="867"/>
    </location>
</feature>
<dbReference type="GO" id="GO:0006357">
    <property type="term" value="P:regulation of transcription by RNA polymerase II"/>
    <property type="evidence" value="ECO:0007669"/>
    <property type="project" value="TreeGrafter"/>
</dbReference>
<dbReference type="InterPro" id="IPR013087">
    <property type="entry name" value="Znf_C2H2_type"/>
</dbReference>
<dbReference type="Gene3D" id="3.30.160.60">
    <property type="entry name" value="Classic Zinc Finger"/>
    <property type="match status" value="1"/>
</dbReference>
<evidence type="ECO:0000256" key="8">
    <source>
        <dbReference type="ARBA" id="ARBA00023163"/>
    </source>
</evidence>
<dbReference type="AlphaFoldDB" id="A0A9D3M554"/>
<evidence type="ECO:0000313" key="14">
    <source>
        <dbReference type="EMBL" id="KAG5842702.1"/>
    </source>
</evidence>
<dbReference type="PANTHER" id="PTHR47034:SF1">
    <property type="entry name" value="ZINC FINGER TRANSCRIPTION FACTOR TRPS1"/>
    <property type="match status" value="1"/>
</dbReference>
<dbReference type="Gene3D" id="3.30.50.10">
    <property type="entry name" value="Erythroid Transcription Factor GATA-1, subunit A"/>
    <property type="match status" value="1"/>
</dbReference>
<feature type="compositionally biased region" description="Basic and acidic residues" evidence="12">
    <location>
        <begin position="988"/>
        <end position="1000"/>
    </location>
</feature>
<name>A0A9D3M554_ANGAN</name>
<dbReference type="InterPro" id="IPR013088">
    <property type="entry name" value="Znf_NHR/GATA"/>
</dbReference>
<feature type="region of interest" description="Disordered" evidence="12">
    <location>
        <begin position="859"/>
        <end position="942"/>
    </location>
</feature>
<dbReference type="FunFam" id="3.30.50.10:FF:000020">
    <property type="entry name" value="Zinc finger transcription factor Trps1"/>
    <property type="match status" value="1"/>
</dbReference>
<organism evidence="14 15">
    <name type="scientific">Anguilla anguilla</name>
    <name type="common">European freshwater eel</name>
    <name type="synonym">Muraena anguilla</name>
    <dbReference type="NCBI Taxonomy" id="7936"/>
    <lineage>
        <taxon>Eukaryota</taxon>
        <taxon>Metazoa</taxon>
        <taxon>Chordata</taxon>
        <taxon>Craniata</taxon>
        <taxon>Vertebrata</taxon>
        <taxon>Euteleostomi</taxon>
        <taxon>Actinopterygii</taxon>
        <taxon>Neopterygii</taxon>
        <taxon>Teleostei</taxon>
        <taxon>Anguilliformes</taxon>
        <taxon>Anguillidae</taxon>
        <taxon>Anguilla</taxon>
    </lineage>
</organism>
<keyword evidence="3" id="KW-0677">Repeat</keyword>
<evidence type="ECO:0000256" key="11">
    <source>
        <dbReference type="PROSITE-ProRule" id="PRU00094"/>
    </source>
</evidence>
<dbReference type="EMBL" id="JAFIRN010000009">
    <property type="protein sequence ID" value="KAG5842702.1"/>
    <property type="molecule type" value="Genomic_DNA"/>
</dbReference>
<reference evidence="14" key="1">
    <citation type="submission" date="2021-01" db="EMBL/GenBank/DDBJ databases">
        <title>A chromosome-scale assembly of European eel, Anguilla anguilla.</title>
        <authorList>
            <person name="Henkel C."/>
            <person name="Jong-Raadsen S.A."/>
            <person name="Dufour S."/>
            <person name="Weltzien F.-A."/>
            <person name="Palstra A.P."/>
            <person name="Pelster B."/>
            <person name="Spaink H.P."/>
            <person name="Van Den Thillart G.E."/>
            <person name="Jansen H."/>
            <person name="Zahm M."/>
            <person name="Klopp C."/>
            <person name="Cedric C."/>
            <person name="Louis A."/>
            <person name="Berthelot C."/>
            <person name="Parey E."/>
            <person name="Roest Crollius H."/>
            <person name="Montfort J."/>
            <person name="Robinson-Rechavi M."/>
            <person name="Bucao C."/>
            <person name="Bouchez O."/>
            <person name="Gislard M."/>
            <person name="Lluch J."/>
            <person name="Milhes M."/>
            <person name="Lampietro C."/>
            <person name="Lopez Roques C."/>
            <person name="Donnadieu C."/>
            <person name="Braasch I."/>
            <person name="Desvignes T."/>
            <person name="Postlethwait J."/>
            <person name="Bobe J."/>
            <person name="Guiguen Y."/>
            <person name="Dirks R."/>
        </authorList>
    </citation>
    <scope>NUCLEOTIDE SEQUENCE</scope>
    <source>
        <strain evidence="14">Tag_6206</strain>
        <tissue evidence="14">Liver</tissue>
    </source>
</reference>
<keyword evidence="7" id="KW-0238">DNA-binding</keyword>
<dbReference type="GO" id="GO:0000977">
    <property type="term" value="F:RNA polymerase II transcription regulatory region sequence-specific DNA binding"/>
    <property type="evidence" value="ECO:0007669"/>
    <property type="project" value="TreeGrafter"/>
</dbReference>
<keyword evidence="8" id="KW-0804">Transcription</keyword>
<evidence type="ECO:0000259" key="13">
    <source>
        <dbReference type="PROSITE" id="PS50114"/>
    </source>
</evidence>
<dbReference type="PROSITE" id="PS00028">
    <property type="entry name" value="ZINC_FINGER_C2H2_1"/>
    <property type="match status" value="2"/>
</dbReference>
<comment type="subcellular location">
    <subcellularLocation>
        <location evidence="1">Nucleus</location>
    </subcellularLocation>
</comment>
<evidence type="ECO:0000256" key="2">
    <source>
        <dbReference type="ARBA" id="ARBA00022723"/>
    </source>
</evidence>
<dbReference type="Pfam" id="PF00320">
    <property type="entry name" value="GATA"/>
    <property type="match status" value="1"/>
</dbReference>
<dbReference type="PRINTS" id="PR00619">
    <property type="entry name" value="GATAZNFINGER"/>
</dbReference>
<keyword evidence="15" id="KW-1185">Reference proteome</keyword>
<dbReference type="Proteomes" id="UP001044222">
    <property type="component" value="Chromosome 9"/>
</dbReference>
<evidence type="ECO:0000256" key="5">
    <source>
        <dbReference type="ARBA" id="ARBA00022833"/>
    </source>
</evidence>
<feature type="region of interest" description="Disordered" evidence="12">
    <location>
        <begin position="985"/>
        <end position="1011"/>
    </location>
</feature>
<feature type="compositionally biased region" description="Basic and acidic residues" evidence="12">
    <location>
        <begin position="94"/>
        <end position="114"/>
    </location>
</feature>
<evidence type="ECO:0000256" key="4">
    <source>
        <dbReference type="ARBA" id="ARBA00022771"/>
    </source>
</evidence>
<accession>A0A9D3M554</accession>
<dbReference type="GO" id="GO:0003700">
    <property type="term" value="F:DNA-binding transcription factor activity"/>
    <property type="evidence" value="ECO:0007669"/>
    <property type="project" value="InterPro"/>
</dbReference>
<feature type="region of interest" description="Disordered" evidence="12">
    <location>
        <begin position="1"/>
        <end position="119"/>
    </location>
</feature>
<protein>
    <recommendedName>
        <fullName evidence="10">Zinc finger transcription factor Trps1</fullName>
    </recommendedName>
</protein>
<dbReference type="PROSITE" id="PS50114">
    <property type="entry name" value="GATA_ZN_FINGER_2"/>
    <property type="match status" value="1"/>
</dbReference>
<dbReference type="SMART" id="SM00355">
    <property type="entry name" value="ZnF_C2H2"/>
    <property type="match status" value="8"/>
</dbReference>
<dbReference type="SMART" id="SM00401">
    <property type="entry name" value="ZnF_GATA"/>
    <property type="match status" value="1"/>
</dbReference>
<comment type="caution">
    <text evidence="14">The sequence shown here is derived from an EMBL/GenBank/DDBJ whole genome shotgun (WGS) entry which is preliminary data.</text>
</comment>
<keyword evidence="6" id="KW-0805">Transcription regulation</keyword>